<dbReference type="InterPro" id="IPR006059">
    <property type="entry name" value="SBP"/>
</dbReference>
<comment type="similarity">
    <text evidence="1">Belongs to the bacterial solute-binding protein 1 family.</text>
</comment>
<sequence>MLSRFSTSRKVGKLSFLIAIVSITGLAFSNTQTFASSAFKSAADPYSGKLVYWFWAESDVPGSTAWMQAAIKRYEALHKNISIELVPQGSDTLQGAFETTAQSKSGPDIAMQWATLPVLTPVWRGQVASLKGLVKPSEMANWLNTSENVSGGEVWAMPLYLLGEPFVWNKTLFKKAGLDPNKGPTTWAEFLAFSAKLKAAGITPIQMGLKDGAFGAWFQATVGTQNLDSVQELKDVYTGKAKFTDPKYSSYLTQLDTLSKKGYFNKDIASIDINQAWQNFAQGKGAMTWTTDGNVAAWVKAGLEKQIGVQMTPKLGTGKLANFHTATQSISAFITSWSKNKQAAATFLSWLHQPENLASWYEATGAFPADKRFSAANIKNPLMKKLFALNSQPGQLWAENYAPPQVDSNGLRPFGAAVVTGTSTPAKAAADIQNSIKQWQTQQPADFKSYKLWASGK</sequence>
<evidence type="ECO:0000256" key="1">
    <source>
        <dbReference type="ARBA" id="ARBA00008520"/>
    </source>
</evidence>
<proteinExistence type="inferred from homology"/>
<organism evidence="3">
    <name type="scientific">freshwater metagenome</name>
    <dbReference type="NCBI Taxonomy" id="449393"/>
    <lineage>
        <taxon>unclassified sequences</taxon>
        <taxon>metagenomes</taxon>
        <taxon>ecological metagenomes</taxon>
    </lineage>
</organism>
<evidence type="ECO:0000313" key="7">
    <source>
        <dbReference type="EMBL" id="CAB4966949.1"/>
    </source>
</evidence>
<evidence type="ECO:0000256" key="2">
    <source>
        <dbReference type="ARBA" id="ARBA00022448"/>
    </source>
</evidence>
<evidence type="ECO:0000313" key="6">
    <source>
        <dbReference type="EMBL" id="CAB4899348.1"/>
    </source>
</evidence>
<reference evidence="3" key="1">
    <citation type="submission" date="2020-05" db="EMBL/GenBank/DDBJ databases">
        <authorList>
            <person name="Chiriac C."/>
            <person name="Salcher M."/>
            <person name="Ghai R."/>
            <person name="Kavagutti S V."/>
        </authorList>
    </citation>
    <scope>NUCLEOTIDE SEQUENCE</scope>
</reference>
<dbReference type="EMBL" id="CAFBPT010000010">
    <property type="protein sequence ID" value="CAB5032253.1"/>
    <property type="molecule type" value="Genomic_DNA"/>
</dbReference>
<dbReference type="EMBL" id="CAEZXD010000017">
    <property type="protein sequence ID" value="CAB4676660.1"/>
    <property type="molecule type" value="Genomic_DNA"/>
</dbReference>
<accession>A0A6J6MR03</accession>
<dbReference type="Pfam" id="PF01547">
    <property type="entry name" value="SBP_bac_1"/>
    <property type="match status" value="1"/>
</dbReference>
<dbReference type="EMBL" id="CAFAAZ010000012">
    <property type="protein sequence ID" value="CAB4825702.1"/>
    <property type="molecule type" value="Genomic_DNA"/>
</dbReference>
<gene>
    <name evidence="3" type="ORF">UFOPK2343_00771</name>
    <name evidence="4" type="ORF">UFOPK2652_00719</name>
    <name evidence="5" type="ORF">UFOPK3128_01130</name>
    <name evidence="6" type="ORF">UFOPK3511_00947</name>
    <name evidence="7" type="ORF">UFOPK3880_01065</name>
    <name evidence="8" type="ORF">UFOPK4146_01127</name>
</gene>
<evidence type="ECO:0000313" key="5">
    <source>
        <dbReference type="EMBL" id="CAB4825702.1"/>
    </source>
</evidence>
<dbReference type="PANTHER" id="PTHR43649:SF29">
    <property type="entry name" value="OSMOPROTECTIVE COMPOUNDS-BINDING PROTEIN GGTB"/>
    <property type="match status" value="1"/>
</dbReference>
<keyword evidence="2" id="KW-0813">Transport</keyword>
<name>A0A6J6MR03_9ZZZZ</name>
<evidence type="ECO:0000313" key="8">
    <source>
        <dbReference type="EMBL" id="CAB5032253.1"/>
    </source>
</evidence>
<dbReference type="EMBL" id="CAFBMA010000010">
    <property type="protein sequence ID" value="CAB4899348.1"/>
    <property type="molecule type" value="Genomic_DNA"/>
</dbReference>
<dbReference type="PANTHER" id="PTHR43649">
    <property type="entry name" value="ARABINOSE-BINDING PROTEIN-RELATED"/>
    <property type="match status" value="1"/>
</dbReference>
<dbReference type="SUPFAM" id="SSF53850">
    <property type="entry name" value="Periplasmic binding protein-like II"/>
    <property type="match status" value="1"/>
</dbReference>
<protein>
    <submittedName>
        <fullName evidence="3">Unannotated protein</fullName>
    </submittedName>
</protein>
<evidence type="ECO:0000313" key="4">
    <source>
        <dbReference type="EMBL" id="CAB4709752.1"/>
    </source>
</evidence>
<dbReference type="EMBL" id="CAFBNU010000012">
    <property type="protein sequence ID" value="CAB4966949.1"/>
    <property type="molecule type" value="Genomic_DNA"/>
</dbReference>
<dbReference type="Gene3D" id="3.40.190.10">
    <property type="entry name" value="Periplasmic binding protein-like II"/>
    <property type="match status" value="2"/>
</dbReference>
<dbReference type="EMBL" id="CAEZYD010000008">
    <property type="protein sequence ID" value="CAB4709752.1"/>
    <property type="molecule type" value="Genomic_DNA"/>
</dbReference>
<dbReference type="InterPro" id="IPR050490">
    <property type="entry name" value="Bact_solute-bd_prot1"/>
</dbReference>
<dbReference type="AlphaFoldDB" id="A0A6J6MR03"/>
<evidence type="ECO:0000313" key="3">
    <source>
        <dbReference type="EMBL" id="CAB4676660.1"/>
    </source>
</evidence>